<protein>
    <submittedName>
        <fullName evidence="1">Uncharacterized protein</fullName>
    </submittedName>
</protein>
<feature type="non-terminal residue" evidence="1">
    <location>
        <position position="1"/>
    </location>
</feature>
<gene>
    <name evidence="1" type="ORF">KC669_04275</name>
</gene>
<evidence type="ECO:0000313" key="2">
    <source>
        <dbReference type="Proteomes" id="UP000714915"/>
    </source>
</evidence>
<dbReference type="Proteomes" id="UP000714915">
    <property type="component" value="Unassembled WGS sequence"/>
</dbReference>
<evidence type="ECO:0000313" key="1">
    <source>
        <dbReference type="EMBL" id="MCA9387222.1"/>
    </source>
</evidence>
<sequence>TSEIIIKIISETLSTLGMRLSKGKTKFHEDIIYNSIKKDKLSWKLKHNSNMSLFDSLMAVKDFSMEHQNSGTIIKEMTRIYKRIYGWQKEHFKKDFEIFIAITCDIAIHNPSAFPACAALLSKFLSFLDDTETKKNINDIIEKLGNISYTGYIEVWLQRVTIKQNIKYLFNDELCKLNNSKTHNIWNSDWLHSKLRNKIKSTNFFDQNIISKLDNVINPNEISMFLINKSSV</sequence>
<organism evidence="1 2">
    <name type="scientific">Candidatus Dojkabacteria bacterium</name>
    <dbReference type="NCBI Taxonomy" id="2099670"/>
    <lineage>
        <taxon>Bacteria</taxon>
        <taxon>Candidatus Dojkabacteria</taxon>
    </lineage>
</organism>
<reference evidence="1" key="2">
    <citation type="journal article" date="2021" name="Microbiome">
        <title>Successional dynamics and alternative stable states in a saline activated sludge microbial community over 9 years.</title>
        <authorList>
            <person name="Wang Y."/>
            <person name="Ye J."/>
            <person name="Ju F."/>
            <person name="Liu L."/>
            <person name="Boyd J.A."/>
            <person name="Deng Y."/>
            <person name="Parks D.H."/>
            <person name="Jiang X."/>
            <person name="Yin X."/>
            <person name="Woodcroft B.J."/>
            <person name="Tyson G.W."/>
            <person name="Hugenholtz P."/>
            <person name="Polz M.F."/>
            <person name="Zhang T."/>
        </authorList>
    </citation>
    <scope>NUCLEOTIDE SEQUENCE</scope>
    <source>
        <strain evidence="1">HKST-UBA09</strain>
    </source>
</reference>
<name>A0A955RMC4_9BACT</name>
<dbReference type="AlphaFoldDB" id="A0A955RMC4"/>
<accession>A0A955RMC4</accession>
<dbReference type="EMBL" id="JAGQLF010000068">
    <property type="protein sequence ID" value="MCA9387222.1"/>
    <property type="molecule type" value="Genomic_DNA"/>
</dbReference>
<comment type="caution">
    <text evidence="1">The sequence shown here is derived from an EMBL/GenBank/DDBJ whole genome shotgun (WGS) entry which is preliminary data.</text>
</comment>
<proteinExistence type="predicted"/>
<reference evidence="1" key="1">
    <citation type="submission" date="2020-04" db="EMBL/GenBank/DDBJ databases">
        <authorList>
            <person name="Zhang T."/>
        </authorList>
    </citation>
    <scope>NUCLEOTIDE SEQUENCE</scope>
    <source>
        <strain evidence="1">HKST-UBA09</strain>
    </source>
</reference>